<dbReference type="EMBL" id="CP060731">
    <property type="protein sequence ID" value="QNN77816.1"/>
    <property type="molecule type" value="Genomic_DNA"/>
</dbReference>
<gene>
    <name evidence="1" type="ORF">IAE60_18335</name>
</gene>
<reference evidence="1 2" key="1">
    <citation type="submission" date="2020-08" db="EMBL/GenBank/DDBJ databases">
        <title>Streptomycin Non-resistant strain, P. mexicana.</title>
        <authorList>
            <person name="Ganesh-Kumar S."/>
            <person name="Zhe T."/>
            <person name="Yu Z."/>
            <person name="Min Y."/>
        </authorList>
    </citation>
    <scope>NUCLEOTIDE SEQUENCE [LARGE SCALE GENOMIC DNA]</scope>
    <source>
        <strain evidence="1 2">GTZY2</strain>
    </source>
</reference>
<dbReference type="SUPFAM" id="SSF53335">
    <property type="entry name" value="S-adenosyl-L-methionine-dependent methyltransferases"/>
    <property type="match status" value="1"/>
</dbReference>
<keyword evidence="1" id="KW-0808">Transferase</keyword>
<protein>
    <submittedName>
        <fullName evidence="1">Methyltransferase domain-containing protein</fullName>
    </submittedName>
</protein>
<dbReference type="AlphaFoldDB" id="A0A7G9TCJ1"/>
<dbReference type="InterPro" id="IPR029063">
    <property type="entry name" value="SAM-dependent_MTases_sf"/>
</dbReference>
<dbReference type="Proteomes" id="UP000515838">
    <property type="component" value="Chromosome"/>
</dbReference>
<keyword evidence="1" id="KW-0489">Methyltransferase</keyword>
<dbReference type="GO" id="GO:0008168">
    <property type="term" value="F:methyltransferase activity"/>
    <property type="evidence" value="ECO:0007669"/>
    <property type="project" value="UniProtKB-KW"/>
</dbReference>
<evidence type="ECO:0000313" key="1">
    <source>
        <dbReference type="EMBL" id="QNN77816.1"/>
    </source>
</evidence>
<sequence length="199" mass="22373">MSGGFDAQYTEYQLRRSWLRRQVRRAYLASAARKLRGPTLDFGCGVGELLARLPSGSLGVEYNPATVSFCRAQGLDVVAYDGFADDWALSTLPAQRRFTSMVISHVLEHLEQPANVLARLLTAAARLGVERVLVIVPGAAGYRIDATHLTFVDLPMLRACAAEASGFRLAHARYFPFDWRRLGDWFPHHELHVLYLRER</sequence>
<accession>A0A7G9TCJ1</accession>
<dbReference type="GeneID" id="81472954"/>
<organism evidence="1 2">
    <name type="scientific">Pseudoxanthomonas mexicana</name>
    <dbReference type="NCBI Taxonomy" id="128785"/>
    <lineage>
        <taxon>Bacteria</taxon>
        <taxon>Pseudomonadati</taxon>
        <taxon>Pseudomonadota</taxon>
        <taxon>Gammaproteobacteria</taxon>
        <taxon>Lysobacterales</taxon>
        <taxon>Lysobacteraceae</taxon>
        <taxon>Pseudoxanthomonas</taxon>
    </lineage>
</organism>
<dbReference type="Pfam" id="PF13489">
    <property type="entry name" value="Methyltransf_23"/>
    <property type="match status" value="1"/>
</dbReference>
<dbReference type="GO" id="GO:0032259">
    <property type="term" value="P:methylation"/>
    <property type="evidence" value="ECO:0007669"/>
    <property type="project" value="UniProtKB-KW"/>
</dbReference>
<dbReference type="Gene3D" id="3.40.50.150">
    <property type="entry name" value="Vaccinia Virus protein VP39"/>
    <property type="match status" value="1"/>
</dbReference>
<evidence type="ECO:0000313" key="2">
    <source>
        <dbReference type="Proteomes" id="UP000515838"/>
    </source>
</evidence>
<name>A0A7G9TCJ1_PSEMX</name>
<proteinExistence type="predicted"/>
<dbReference type="RefSeq" id="WP_187573326.1">
    <property type="nucleotide sequence ID" value="NZ_CP060731.1"/>
</dbReference>